<evidence type="ECO:0000313" key="1">
    <source>
        <dbReference type="EMBL" id="KAF3569610.1"/>
    </source>
</evidence>
<evidence type="ECO:0000313" key="2">
    <source>
        <dbReference type="Proteomes" id="UP000266723"/>
    </source>
</evidence>
<organism evidence="1 2">
    <name type="scientific">Brassica cretica</name>
    <name type="common">Mustard</name>
    <dbReference type="NCBI Taxonomy" id="69181"/>
    <lineage>
        <taxon>Eukaryota</taxon>
        <taxon>Viridiplantae</taxon>
        <taxon>Streptophyta</taxon>
        <taxon>Embryophyta</taxon>
        <taxon>Tracheophyta</taxon>
        <taxon>Spermatophyta</taxon>
        <taxon>Magnoliopsida</taxon>
        <taxon>eudicotyledons</taxon>
        <taxon>Gunneridae</taxon>
        <taxon>Pentapetalae</taxon>
        <taxon>rosids</taxon>
        <taxon>malvids</taxon>
        <taxon>Brassicales</taxon>
        <taxon>Brassicaceae</taxon>
        <taxon>Brassiceae</taxon>
        <taxon>Brassica</taxon>
    </lineage>
</organism>
<dbReference type="Proteomes" id="UP000266723">
    <property type="component" value="Unassembled WGS sequence"/>
</dbReference>
<sequence length="326" mass="34912">MLSQNLKVERYILLKPIGSGRLFGAVSSFWTRRLLLDPEVAFGPGGYKEPGGLPFPGPEEICSGPGDCLGTRRKPLSDLEGAGMGENPSARLTLLSTSGEAGFSLLPDRSSGRSRSFVVGAGVGTSSCGWEKTCVLWPPGVVPSLHAYRGQDIASLFPSSSLVWAVFEPGEGSAFLSDSSSPSSGFHREGVVQLLVLAALCSRLALLPWFPRGRVFPWKYVDSRSLGNLEKHVALASFRSISGLRSGTWKLGSGIWKLEPGTWKLGSGTWKLGSGTQRDPVLVLASNYATTVSMVLYSLRGVFWDPSCASFRSDENKSFFAPGGWG</sequence>
<proteinExistence type="predicted"/>
<dbReference type="EMBL" id="QGKV02000759">
    <property type="protein sequence ID" value="KAF3569610.1"/>
    <property type="molecule type" value="Genomic_DNA"/>
</dbReference>
<gene>
    <name evidence="1" type="ORF">DY000_02015099</name>
</gene>
<comment type="caution">
    <text evidence="1">The sequence shown here is derived from an EMBL/GenBank/DDBJ whole genome shotgun (WGS) entry which is preliminary data.</text>
</comment>
<accession>A0ABQ7DET9</accession>
<keyword evidence="2" id="KW-1185">Reference proteome</keyword>
<protein>
    <submittedName>
        <fullName evidence="1">Uncharacterized protein</fullName>
    </submittedName>
</protein>
<name>A0ABQ7DET9_BRACR</name>
<reference evidence="1 2" key="1">
    <citation type="journal article" date="2020" name="BMC Genomics">
        <title>Intraspecific diversification of the crop wild relative Brassica cretica Lam. using demographic model selection.</title>
        <authorList>
            <person name="Kioukis A."/>
            <person name="Michalopoulou V.A."/>
            <person name="Briers L."/>
            <person name="Pirintsos S."/>
            <person name="Studholme D.J."/>
            <person name="Pavlidis P."/>
            <person name="Sarris P.F."/>
        </authorList>
    </citation>
    <scope>NUCLEOTIDE SEQUENCE [LARGE SCALE GENOMIC DNA]</scope>
    <source>
        <strain evidence="2">cv. PFS-1207/04</strain>
    </source>
</reference>